<dbReference type="OrthoDB" id="9802867at2"/>
<evidence type="ECO:0000256" key="4">
    <source>
        <dbReference type="ARBA" id="ARBA00022456"/>
    </source>
</evidence>
<dbReference type="InterPro" id="IPR036250">
    <property type="entry name" value="AcylCo_DH-like_C"/>
</dbReference>
<dbReference type="InterPro" id="IPR009075">
    <property type="entry name" value="AcylCo_DH/oxidase_C"/>
</dbReference>
<dbReference type="InterPro" id="IPR009100">
    <property type="entry name" value="AcylCoA_DH/oxidase_NM_dom_sf"/>
</dbReference>
<gene>
    <name evidence="12" type="ORF">F7018_13300</name>
</gene>
<evidence type="ECO:0000313" key="13">
    <source>
        <dbReference type="Proteomes" id="UP000467305"/>
    </source>
</evidence>
<dbReference type="GO" id="GO:0033539">
    <property type="term" value="P:fatty acid beta-oxidation using acyl-CoA dehydrogenase"/>
    <property type="evidence" value="ECO:0007669"/>
    <property type="project" value="TreeGrafter"/>
</dbReference>
<comment type="cofactor">
    <cofactor evidence="1 8">
        <name>FAD</name>
        <dbReference type="ChEBI" id="CHEBI:57692"/>
    </cofactor>
</comment>
<evidence type="ECO:0000259" key="9">
    <source>
        <dbReference type="Pfam" id="PF00441"/>
    </source>
</evidence>
<dbReference type="InterPro" id="IPR006089">
    <property type="entry name" value="Acyl-CoA_DH_CS"/>
</dbReference>
<dbReference type="Gene3D" id="1.20.140.10">
    <property type="entry name" value="Butyryl-CoA Dehydrogenase, subunit A, domain 3"/>
    <property type="match status" value="1"/>
</dbReference>
<dbReference type="InterPro" id="IPR006091">
    <property type="entry name" value="Acyl-CoA_Oxase/DH_mid-dom"/>
</dbReference>
<dbReference type="SUPFAM" id="SSF56645">
    <property type="entry name" value="Acyl-CoA dehydrogenase NM domain-like"/>
    <property type="match status" value="1"/>
</dbReference>
<dbReference type="PROSITE" id="PS00073">
    <property type="entry name" value="ACYL_COA_DH_2"/>
    <property type="match status" value="1"/>
</dbReference>
<dbReference type="Proteomes" id="UP000467305">
    <property type="component" value="Unassembled WGS sequence"/>
</dbReference>
<dbReference type="GO" id="GO:0046359">
    <property type="term" value="P:butyrate catabolic process"/>
    <property type="evidence" value="ECO:0007669"/>
    <property type="project" value="TreeGrafter"/>
</dbReference>
<reference evidence="12 13" key="1">
    <citation type="submission" date="2019-09" db="EMBL/GenBank/DDBJ databases">
        <authorList>
            <person name="Cao W.R."/>
        </authorList>
    </citation>
    <scope>NUCLEOTIDE SEQUENCE [LARGE SCALE GENOMIC DNA]</scope>
    <source>
        <strain evidence="13">a4</strain>
    </source>
</reference>
<comment type="similarity">
    <text evidence="3 8">Belongs to the acyl-CoA dehydrogenase family.</text>
</comment>
<feature type="domain" description="Acyl-CoA dehydrogenase/oxidase C-terminal" evidence="9">
    <location>
        <begin position="230"/>
        <end position="378"/>
    </location>
</feature>
<dbReference type="GO" id="GO:0003995">
    <property type="term" value="F:acyl-CoA dehydrogenase activity"/>
    <property type="evidence" value="ECO:0007669"/>
    <property type="project" value="InterPro"/>
</dbReference>
<accession>A0A7J5AAE0</accession>
<dbReference type="FunFam" id="2.40.110.10:FF:000001">
    <property type="entry name" value="Acyl-CoA dehydrogenase, mitochondrial"/>
    <property type="match status" value="1"/>
</dbReference>
<evidence type="ECO:0000313" key="12">
    <source>
        <dbReference type="EMBL" id="KAB1154507.1"/>
    </source>
</evidence>
<protein>
    <submittedName>
        <fullName evidence="12">Acyl-CoA dehydrogenase</fullName>
    </submittedName>
</protein>
<dbReference type="Pfam" id="PF00441">
    <property type="entry name" value="Acyl-CoA_dh_1"/>
    <property type="match status" value="1"/>
</dbReference>
<dbReference type="RefSeq" id="WP_150900577.1">
    <property type="nucleotide sequence ID" value="NZ_WAAU01000028.1"/>
</dbReference>
<evidence type="ECO:0000256" key="8">
    <source>
        <dbReference type="RuleBase" id="RU362125"/>
    </source>
</evidence>
<organism evidence="12 13">
    <name type="scientific">Tenacibaculum aiptasiae</name>
    <dbReference type="NCBI Taxonomy" id="426481"/>
    <lineage>
        <taxon>Bacteria</taxon>
        <taxon>Pseudomonadati</taxon>
        <taxon>Bacteroidota</taxon>
        <taxon>Flavobacteriia</taxon>
        <taxon>Flavobacteriales</taxon>
        <taxon>Flavobacteriaceae</taxon>
        <taxon>Tenacibaculum</taxon>
    </lineage>
</organism>
<evidence type="ECO:0000256" key="5">
    <source>
        <dbReference type="ARBA" id="ARBA00022630"/>
    </source>
</evidence>
<dbReference type="EMBL" id="WAAU01000028">
    <property type="protein sequence ID" value="KAB1154507.1"/>
    <property type="molecule type" value="Genomic_DNA"/>
</dbReference>
<evidence type="ECO:0000259" key="10">
    <source>
        <dbReference type="Pfam" id="PF02770"/>
    </source>
</evidence>
<evidence type="ECO:0000256" key="2">
    <source>
        <dbReference type="ARBA" id="ARBA00005109"/>
    </source>
</evidence>
<dbReference type="FunFam" id="1.20.140.10:FF:000001">
    <property type="entry name" value="Acyl-CoA dehydrogenase"/>
    <property type="match status" value="1"/>
</dbReference>
<dbReference type="AlphaFoldDB" id="A0A7J5AAE0"/>
<dbReference type="InterPro" id="IPR046373">
    <property type="entry name" value="Acyl-CoA_Oxase/DH_mid-dom_sf"/>
</dbReference>
<evidence type="ECO:0000256" key="7">
    <source>
        <dbReference type="ARBA" id="ARBA00023002"/>
    </source>
</evidence>
<dbReference type="Gene3D" id="1.10.540.10">
    <property type="entry name" value="Acyl-CoA dehydrogenase/oxidase, N-terminal domain"/>
    <property type="match status" value="1"/>
</dbReference>
<feature type="domain" description="Acyl-CoA oxidase/dehydrogenase middle" evidence="10">
    <location>
        <begin position="124"/>
        <end position="218"/>
    </location>
</feature>
<dbReference type="GO" id="GO:0050660">
    <property type="term" value="F:flavin adenine dinucleotide binding"/>
    <property type="evidence" value="ECO:0007669"/>
    <property type="project" value="InterPro"/>
</dbReference>
<keyword evidence="6 8" id="KW-0274">FAD</keyword>
<dbReference type="GO" id="GO:0009083">
    <property type="term" value="P:branched-chain amino acid catabolic process"/>
    <property type="evidence" value="ECO:0007669"/>
    <property type="project" value="UniProtKB-KW"/>
</dbReference>
<dbReference type="InterPro" id="IPR037069">
    <property type="entry name" value="AcylCoA_DH/ox_N_sf"/>
</dbReference>
<keyword evidence="13" id="KW-1185">Reference proteome</keyword>
<sequence>MYSMYFTEEHEAFRQSFKEFLQKEVSPYIDKWEKEGTVERFIWKKFGEMGYFGLNQPEEYGGLNLDLFYTVIFLEELQKINSGGFAANMWAHAYLAMTHLNKEGDDRIKREYLTPSIDGEKIGCLCISEPFGGSDVAGMRTTAIKDGDTYVINGSKTFITNGVYSDYLVVAAKTNPEDKHKGMSIFVVDRETPGISSTKLDKLGWRASDTAEIAFDNVVIPAENLMGEEGKGFPYIMQHFALERLVMGVNAHARAEYALDYVVQYMSEREAFGKTLDKFQALRHKVAEMASRIDMCKEYNYSITKRLNDGNYVVKEASMSKLLSTKMADEVIYDALQLLGGYGYMEEYPLARLLRDSRLGPIGGGTSEILKEIIAKMVIDKKEYKPAT</sequence>
<name>A0A7J5AAE0_9FLAO</name>
<evidence type="ECO:0000259" key="11">
    <source>
        <dbReference type="Pfam" id="PF02771"/>
    </source>
</evidence>
<evidence type="ECO:0000256" key="6">
    <source>
        <dbReference type="ARBA" id="ARBA00022827"/>
    </source>
</evidence>
<comment type="caution">
    <text evidence="12">The sequence shown here is derived from an EMBL/GenBank/DDBJ whole genome shotgun (WGS) entry which is preliminary data.</text>
</comment>
<dbReference type="PANTHER" id="PTHR43884">
    <property type="entry name" value="ACYL-COA DEHYDROGENASE"/>
    <property type="match status" value="1"/>
</dbReference>
<keyword evidence="5 8" id="KW-0285">Flavoprotein</keyword>
<dbReference type="Pfam" id="PF02771">
    <property type="entry name" value="Acyl-CoA_dh_N"/>
    <property type="match status" value="1"/>
</dbReference>
<dbReference type="PROSITE" id="PS00072">
    <property type="entry name" value="ACYL_COA_DH_1"/>
    <property type="match status" value="1"/>
</dbReference>
<dbReference type="Pfam" id="PF02770">
    <property type="entry name" value="Acyl-CoA_dh_M"/>
    <property type="match status" value="1"/>
</dbReference>
<keyword evidence="7 8" id="KW-0560">Oxidoreductase</keyword>
<feature type="domain" description="Acyl-CoA dehydrogenase/oxidase N-terminal" evidence="11">
    <location>
        <begin position="7"/>
        <end position="120"/>
    </location>
</feature>
<evidence type="ECO:0000256" key="3">
    <source>
        <dbReference type="ARBA" id="ARBA00009347"/>
    </source>
</evidence>
<dbReference type="PANTHER" id="PTHR43884:SF12">
    <property type="entry name" value="ISOVALERYL-COA DEHYDROGENASE, MITOCHONDRIAL-RELATED"/>
    <property type="match status" value="1"/>
</dbReference>
<dbReference type="InterPro" id="IPR013786">
    <property type="entry name" value="AcylCoA_DH/ox_N"/>
</dbReference>
<dbReference type="Gene3D" id="2.40.110.10">
    <property type="entry name" value="Butyryl-CoA Dehydrogenase, subunit A, domain 2"/>
    <property type="match status" value="1"/>
</dbReference>
<keyword evidence="4" id="KW-0101">Branched-chain amino acid catabolism</keyword>
<proteinExistence type="inferred from homology"/>
<dbReference type="SUPFAM" id="SSF47203">
    <property type="entry name" value="Acyl-CoA dehydrogenase C-terminal domain-like"/>
    <property type="match status" value="1"/>
</dbReference>
<comment type="pathway">
    <text evidence="2">Amino-acid degradation; L-valine degradation.</text>
</comment>
<evidence type="ECO:0000256" key="1">
    <source>
        <dbReference type="ARBA" id="ARBA00001974"/>
    </source>
</evidence>